<reference evidence="2" key="1">
    <citation type="journal article" date="2024" name="Proc. Natl. Acad. Sci. U.S.A.">
        <title>Extraordinary preservation of gene collinearity over three hundred million years revealed in homosporous lycophytes.</title>
        <authorList>
            <person name="Li C."/>
            <person name="Wickell D."/>
            <person name="Kuo L.Y."/>
            <person name="Chen X."/>
            <person name="Nie B."/>
            <person name="Liao X."/>
            <person name="Peng D."/>
            <person name="Ji J."/>
            <person name="Jenkins J."/>
            <person name="Williams M."/>
            <person name="Shu S."/>
            <person name="Plott C."/>
            <person name="Barry K."/>
            <person name="Rajasekar S."/>
            <person name="Grimwood J."/>
            <person name="Han X."/>
            <person name="Sun S."/>
            <person name="Hou Z."/>
            <person name="He W."/>
            <person name="Dai G."/>
            <person name="Sun C."/>
            <person name="Schmutz J."/>
            <person name="Leebens-Mack J.H."/>
            <person name="Li F.W."/>
            <person name="Wang L."/>
        </authorList>
    </citation>
    <scope>NUCLEOTIDE SEQUENCE [LARGE SCALE GENOMIC DNA]</scope>
    <source>
        <strain evidence="2">cv. PW_Plant_1</strain>
    </source>
</reference>
<dbReference type="Proteomes" id="UP001162992">
    <property type="component" value="Chromosome 2"/>
</dbReference>
<name>A0ACC2EE90_DIPCM</name>
<protein>
    <submittedName>
        <fullName evidence="1">Uncharacterized protein</fullName>
    </submittedName>
</protein>
<keyword evidence="2" id="KW-1185">Reference proteome</keyword>
<sequence length="1021" mass="112281">MLPSPCLPGQSSSSPAALFLPCSSGPSLAHGLPALLSNPKRFTRLSIHCSRASAEEQQQQLHLPKERLDGIKLTGAIFGDEKQLTGPRKLLEHVPATARFVTCAAIVAGAMAAGYAVGVRAKGTKIAAVGGALALGAVGGVAAYSINSAAPQVAAVKLHNALVNNPRPVSLQKQEVDEILSKYGVSKQNEHFNLELRELYDRFVSSVIPPGNEDLRGDEVEAIINFKNGLGLDDPDAAAVHIEIGRRIFRQRLETGDRDAAVEERRTFQKLVYVSTLVFGEASKFLLPWKRVFKVTDAQVEVAIRDNAQRLFQSKLSDIGADVDLNKMLELRETQLKLKLSDEVASELFRGHARKQLEEHITQASNVLKTRTRVKDMKIVVTELDKALAYNTSLGALSGMVEASKLPPGLGPVSLLGGSYESDRKMDDLKQLYRSYLTDAFSAESLEQEKVNALSQLKNIFGLGNREAESIMLDVTIKVYRRRLSQAVTGGELEAAPSKAVFLQNLCDSLHFDPENASKVHEEIYRQKLEQCVADGSLSDEDVSALLRLRILLCIPQETINAAHTDICGRIFAKVVDDAIAAGVDGYDAEMKMAVRNTATGLRLSQETAMTIASKAVRAIFLTYVKRSKTAISRTESARELKKLVIFNSLVVSQLLEDIKQESPLKEKQEEANVDADADEEDELEELQTLRKTRPAKNVDAVQERRAQKEITLKDDLELRDRTDLYRTYLLYCLSGETTGMPMGTQIVTQRDDSEFLRLGQLGSILGLNASEVADVHKGLAEQAFRQQAQVILADGRLSKARMQQLSELQESLGLPSESAQKVIKSITTTRISGAIESAVNQGRLTIEEVRELKEAGVDIDTTIAKGIREKLFRKIVDGAFSAGTGEFDEKEILDTIPKDLVLDVNKSKKMVEDLAKERLSSSLVQAVSLLRQKNTSGVVSSLNDLLTCDKVVRRSEPLTWSVQEELTDLFCIYVKSSPSEDKAIRLQELFGLDNATALKLREYVNSGGFSIGIEEEEFAF</sequence>
<evidence type="ECO:0000313" key="1">
    <source>
        <dbReference type="EMBL" id="KAJ7564728.1"/>
    </source>
</evidence>
<comment type="caution">
    <text evidence="1">The sequence shown here is derived from an EMBL/GenBank/DDBJ whole genome shotgun (WGS) entry which is preliminary data.</text>
</comment>
<gene>
    <name evidence="1" type="ORF">O6H91_02G030900</name>
</gene>
<dbReference type="EMBL" id="CM055093">
    <property type="protein sequence ID" value="KAJ7564728.1"/>
    <property type="molecule type" value="Genomic_DNA"/>
</dbReference>
<proteinExistence type="predicted"/>
<organism evidence="1 2">
    <name type="scientific">Diphasiastrum complanatum</name>
    <name type="common">Issler's clubmoss</name>
    <name type="synonym">Lycopodium complanatum</name>
    <dbReference type="NCBI Taxonomy" id="34168"/>
    <lineage>
        <taxon>Eukaryota</taxon>
        <taxon>Viridiplantae</taxon>
        <taxon>Streptophyta</taxon>
        <taxon>Embryophyta</taxon>
        <taxon>Tracheophyta</taxon>
        <taxon>Lycopodiopsida</taxon>
        <taxon>Lycopodiales</taxon>
        <taxon>Lycopodiaceae</taxon>
        <taxon>Lycopodioideae</taxon>
        <taxon>Diphasiastrum</taxon>
    </lineage>
</organism>
<evidence type="ECO:0000313" key="2">
    <source>
        <dbReference type="Proteomes" id="UP001162992"/>
    </source>
</evidence>
<accession>A0ACC2EE90</accession>